<name>A0AAN8JY90_PATCE</name>
<protein>
    <submittedName>
        <fullName evidence="1">Uncharacterized protein</fullName>
    </submittedName>
</protein>
<organism evidence="1 2">
    <name type="scientific">Patella caerulea</name>
    <name type="common">Rayed Mediterranean limpet</name>
    <dbReference type="NCBI Taxonomy" id="87958"/>
    <lineage>
        <taxon>Eukaryota</taxon>
        <taxon>Metazoa</taxon>
        <taxon>Spiralia</taxon>
        <taxon>Lophotrochozoa</taxon>
        <taxon>Mollusca</taxon>
        <taxon>Gastropoda</taxon>
        <taxon>Patellogastropoda</taxon>
        <taxon>Patelloidea</taxon>
        <taxon>Patellidae</taxon>
        <taxon>Patella</taxon>
    </lineage>
</organism>
<dbReference type="AlphaFoldDB" id="A0AAN8JY90"/>
<keyword evidence="2" id="KW-1185">Reference proteome</keyword>
<reference evidence="1 2" key="1">
    <citation type="submission" date="2024-01" db="EMBL/GenBank/DDBJ databases">
        <title>The genome of the rayed Mediterranean limpet Patella caerulea (Linnaeus, 1758).</title>
        <authorList>
            <person name="Anh-Thu Weber A."/>
            <person name="Halstead-Nussloch G."/>
        </authorList>
    </citation>
    <scope>NUCLEOTIDE SEQUENCE [LARGE SCALE GENOMIC DNA]</scope>
    <source>
        <strain evidence="1">AATW-2023a</strain>
        <tissue evidence="1">Whole specimen</tissue>
    </source>
</reference>
<dbReference type="EMBL" id="JAZGQO010000006">
    <property type="protein sequence ID" value="KAK6186016.1"/>
    <property type="molecule type" value="Genomic_DNA"/>
</dbReference>
<proteinExistence type="predicted"/>
<comment type="caution">
    <text evidence="1">The sequence shown here is derived from an EMBL/GenBank/DDBJ whole genome shotgun (WGS) entry which is preliminary data.</text>
</comment>
<dbReference type="Proteomes" id="UP001347796">
    <property type="component" value="Unassembled WGS sequence"/>
</dbReference>
<evidence type="ECO:0000313" key="1">
    <source>
        <dbReference type="EMBL" id="KAK6186016.1"/>
    </source>
</evidence>
<evidence type="ECO:0000313" key="2">
    <source>
        <dbReference type="Proteomes" id="UP001347796"/>
    </source>
</evidence>
<gene>
    <name evidence="1" type="ORF">SNE40_008135</name>
</gene>
<sequence>MHSEVVFDACSVHENFPVNCTMERRKALGYIFERVDLEALQELGWSKEDLDQRIYCEELYEECVEEKNTPKEKPATRGFFSGNFGLQNSQFSQTDGEYLNIVFVLNEKKRRNAIGDLMSTLTSTQRDVLATIVAKYSDNKPEIVHKFQWQNNKPVIFHH</sequence>
<accession>A0AAN8JY90</accession>